<protein>
    <submittedName>
        <fullName evidence="1">Uncharacterized protein</fullName>
    </submittedName>
</protein>
<dbReference type="Proteomes" id="UP000239549">
    <property type="component" value="Unassembled WGS sequence"/>
</dbReference>
<dbReference type="EMBL" id="BFAV01000036">
    <property type="protein sequence ID" value="GBF32475.1"/>
    <property type="molecule type" value="Genomic_DNA"/>
</dbReference>
<evidence type="ECO:0000313" key="1">
    <source>
        <dbReference type="EMBL" id="GBF32475.1"/>
    </source>
</evidence>
<evidence type="ECO:0000313" key="2">
    <source>
        <dbReference type="Proteomes" id="UP000239549"/>
    </source>
</evidence>
<dbReference type="AlphaFoldDB" id="A0A2L2X8H1"/>
<name>A0A2L2X8H1_9FIRM</name>
<reference evidence="2" key="1">
    <citation type="submission" date="2018-02" db="EMBL/GenBank/DDBJ databases">
        <title>Genome sequence of Desulfocucumis palustris strain NAW-5.</title>
        <authorList>
            <person name="Watanabe M."/>
            <person name="Kojima H."/>
            <person name="Fukui M."/>
        </authorList>
    </citation>
    <scope>NUCLEOTIDE SEQUENCE [LARGE SCALE GENOMIC DNA]</scope>
    <source>
        <strain evidence="2">NAW-5</strain>
    </source>
</reference>
<organism evidence="1 2">
    <name type="scientific">Desulfocucumis palustris</name>
    <dbReference type="NCBI Taxonomy" id="1898651"/>
    <lineage>
        <taxon>Bacteria</taxon>
        <taxon>Bacillati</taxon>
        <taxon>Bacillota</taxon>
        <taxon>Clostridia</taxon>
        <taxon>Eubacteriales</taxon>
        <taxon>Desulfocucumaceae</taxon>
        <taxon>Desulfocucumis</taxon>
    </lineage>
</organism>
<sequence length="51" mass="5663">MLFLFKTFASLNNCNVLTGELHNQAKKERDIARVKGQCLFSNAGTASETMI</sequence>
<proteinExistence type="predicted"/>
<keyword evidence="2" id="KW-1185">Reference proteome</keyword>
<accession>A0A2L2X8H1</accession>
<comment type="caution">
    <text evidence="1">The sequence shown here is derived from an EMBL/GenBank/DDBJ whole genome shotgun (WGS) entry which is preliminary data.</text>
</comment>
<gene>
    <name evidence="1" type="ORF">DCCM_0671</name>
</gene>